<evidence type="ECO:0000313" key="3">
    <source>
        <dbReference type="Proteomes" id="UP000006727"/>
    </source>
</evidence>
<dbReference type="AlphaFoldDB" id="A0A2K1IIN7"/>
<protein>
    <submittedName>
        <fullName evidence="1 2">Uncharacterized protein</fullName>
    </submittedName>
</protein>
<sequence>MALLQGGCTDTIYMELELELHCSHWCSCCCLGPFYLPRCLSCLSQFWTHFIIQ</sequence>
<dbReference type="EMBL" id="ABEU02000023">
    <property type="protein sequence ID" value="PNR29143.1"/>
    <property type="molecule type" value="Genomic_DNA"/>
</dbReference>
<organism evidence="1">
    <name type="scientific">Physcomitrium patens</name>
    <name type="common">Spreading-leaved earth moss</name>
    <name type="synonym">Physcomitrella patens</name>
    <dbReference type="NCBI Taxonomy" id="3218"/>
    <lineage>
        <taxon>Eukaryota</taxon>
        <taxon>Viridiplantae</taxon>
        <taxon>Streptophyta</taxon>
        <taxon>Embryophyta</taxon>
        <taxon>Bryophyta</taxon>
        <taxon>Bryophytina</taxon>
        <taxon>Bryopsida</taxon>
        <taxon>Funariidae</taxon>
        <taxon>Funariales</taxon>
        <taxon>Funariaceae</taxon>
        <taxon>Physcomitrium</taxon>
    </lineage>
</organism>
<dbReference type="Gramene" id="Pp3c23_9650V3.1">
    <property type="protein sequence ID" value="PAC:32949279.CDS.1"/>
    <property type="gene ID" value="Pp3c23_9650"/>
</dbReference>
<name>A0A2K1IIN7_PHYPA</name>
<accession>A0A2K1IIN7</accession>
<reference evidence="1 3" key="2">
    <citation type="journal article" date="2018" name="Plant J.">
        <title>The Physcomitrella patens chromosome-scale assembly reveals moss genome structure and evolution.</title>
        <authorList>
            <person name="Lang D."/>
            <person name="Ullrich K.K."/>
            <person name="Murat F."/>
            <person name="Fuchs J."/>
            <person name="Jenkins J."/>
            <person name="Haas F.B."/>
            <person name="Piednoel M."/>
            <person name="Gundlach H."/>
            <person name="Van Bel M."/>
            <person name="Meyberg R."/>
            <person name="Vives C."/>
            <person name="Morata J."/>
            <person name="Symeonidi A."/>
            <person name="Hiss M."/>
            <person name="Muchero W."/>
            <person name="Kamisugi Y."/>
            <person name="Saleh O."/>
            <person name="Blanc G."/>
            <person name="Decker E.L."/>
            <person name="van Gessel N."/>
            <person name="Grimwood J."/>
            <person name="Hayes R.D."/>
            <person name="Graham S.W."/>
            <person name="Gunter L.E."/>
            <person name="McDaniel S.F."/>
            <person name="Hoernstein S.N.W."/>
            <person name="Larsson A."/>
            <person name="Li F.W."/>
            <person name="Perroud P.F."/>
            <person name="Phillips J."/>
            <person name="Ranjan P."/>
            <person name="Rokshar D.S."/>
            <person name="Rothfels C.J."/>
            <person name="Schneider L."/>
            <person name="Shu S."/>
            <person name="Stevenson D.W."/>
            <person name="Thummler F."/>
            <person name="Tillich M."/>
            <person name="Villarreal Aguilar J.C."/>
            <person name="Widiez T."/>
            <person name="Wong G.K."/>
            <person name="Wymore A."/>
            <person name="Zhang Y."/>
            <person name="Zimmer A.D."/>
            <person name="Quatrano R.S."/>
            <person name="Mayer K.F.X."/>
            <person name="Goodstein D."/>
            <person name="Casacuberta J.M."/>
            <person name="Vandepoele K."/>
            <person name="Reski R."/>
            <person name="Cuming A.C."/>
            <person name="Tuskan G.A."/>
            <person name="Maumus F."/>
            <person name="Salse J."/>
            <person name="Schmutz J."/>
            <person name="Rensing S.A."/>
        </authorList>
    </citation>
    <scope>NUCLEOTIDE SEQUENCE [LARGE SCALE GENOMIC DNA]</scope>
    <source>
        <strain evidence="2 3">cv. Gransden 2004</strain>
    </source>
</reference>
<dbReference type="Proteomes" id="UP000006727">
    <property type="component" value="Chromosome 23"/>
</dbReference>
<dbReference type="EnsemblPlants" id="Pp3c23_9650V3.2">
    <property type="protein sequence ID" value="PAC:32949280.CDS.1"/>
    <property type="gene ID" value="Pp3c23_9650"/>
</dbReference>
<reference evidence="2" key="3">
    <citation type="submission" date="2020-12" db="UniProtKB">
        <authorList>
            <consortium name="EnsemblPlants"/>
        </authorList>
    </citation>
    <scope>IDENTIFICATION</scope>
</reference>
<dbReference type="Gramene" id="Pp3c23_9650V3.2">
    <property type="protein sequence ID" value="PAC:32949280.CDS.1"/>
    <property type="gene ID" value="Pp3c23_9650"/>
</dbReference>
<dbReference type="InParanoid" id="A0A2K1IIN7"/>
<gene>
    <name evidence="1" type="ORF">PHYPA_027835</name>
</gene>
<evidence type="ECO:0000313" key="1">
    <source>
        <dbReference type="EMBL" id="PNR29143.1"/>
    </source>
</evidence>
<reference evidence="1 3" key="1">
    <citation type="journal article" date="2008" name="Science">
        <title>The Physcomitrella genome reveals evolutionary insights into the conquest of land by plants.</title>
        <authorList>
            <person name="Rensing S."/>
            <person name="Lang D."/>
            <person name="Zimmer A."/>
            <person name="Terry A."/>
            <person name="Salamov A."/>
            <person name="Shapiro H."/>
            <person name="Nishiyama T."/>
            <person name="Perroud P.-F."/>
            <person name="Lindquist E."/>
            <person name="Kamisugi Y."/>
            <person name="Tanahashi T."/>
            <person name="Sakakibara K."/>
            <person name="Fujita T."/>
            <person name="Oishi K."/>
            <person name="Shin-I T."/>
            <person name="Kuroki Y."/>
            <person name="Toyoda A."/>
            <person name="Suzuki Y."/>
            <person name="Hashimoto A."/>
            <person name="Yamaguchi K."/>
            <person name="Sugano A."/>
            <person name="Kohara Y."/>
            <person name="Fujiyama A."/>
            <person name="Anterola A."/>
            <person name="Aoki S."/>
            <person name="Ashton N."/>
            <person name="Barbazuk W.B."/>
            <person name="Barker E."/>
            <person name="Bennetzen J."/>
            <person name="Bezanilla M."/>
            <person name="Blankenship R."/>
            <person name="Cho S.H."/>
            <person name="Dutcher S."/>
            <person name="Estelle M."/>
            <person name="Fawcett J.A."/>
            <person name="Gundlach H."/>
            <person name="Hanada K."/>
            <person name="Heyl A."/>
            <person name="Hicks K.A."/>
            <person name="Hugh J."/>
            <person name="Lohr M."/>
            <person name="Mayer K."/>
            <person name="Melkozernov A."/>
            <person name="Murata T."/>
            <person name="Nelson D."/>
            <person name="Pils B."/>
            <person name="Prigge M."/>
            <person name="Reiss B."/>
            <person name="Renner T."/>
            <person name="Rombauts S."/>
            <person name="Rushton P."/>
            <person name="Sanderfoot A."/>
            <person name="Schween G."/>
            <person name="Shiu S.-H."/>
            <person name="Stueber K."/>
            <person name="Theodoulou F.L."/>
            <person name="Tu H."/>
            <person name="Van de Peer Y."/>
            <person name="Verrier P.J."/>
            <person name="Waters E."/>
            <person name="Wood A."/>
            <person name="Yang L."/>
            <person name="Cove D."/>
            <person name="Cuming A."/>
            <person name="Hasebe M."/>
            <person name="Lucas S."/>
            <person name="Mishler D.B."/>
            <person name="Reski R."/>
            <person name="Grigoriev I."/>
            <person name="Quatrano R.S."/>
            <person name="Boore J.L."/>
        </authorList>
    </citation>
    <scope>NUCLEOTIDE SEQUENCE [LARGE SCALE GENOMIC DNA]</scope>
    <source>
        <strain evidence="2 3">cv. Gransden 2004</strain>
    </source>
</reference>
<keyword evidence="3" id="KW-1185">Reference proteome</keyword>
<evidence type="ECO:0000313" key="2">
    <source>
        <dbReference type="EnsemblPlants" id="PAC:32949279.CDS.1"/>
    </source>
</evidence>
<proteinExistence type="predicted"/>
<dbReference type="EnsemblPlants" id="Pp3c23_9650V3.1">
    <property type="protein sequence ID" value="PAC:32949279.CDS.1"/>
    <property type="gene ID" value="Pp3c23_9650"/>
</dbReference>